<evidence type="ECO:0000259" key="5">
    <source>
        <dbReference type="PROSITE" id="PS50865"/>
    </source>
</evidence>
<evidence type="ECO:0000256" key="4">
    <source>
        <dbReference type="PROSITE-ProRule" id="PRU00134"/>
    </source>
</evidence>
<evidence type="ECO:0000313" key="7">
    <source>
        <dbReference type="Proteomes" id="UP000320762"/>
    </source>
</evidence>
<dbReference type="GO" id="GO:0008270">
    <property type="term" value="F:zinc ion binding"/>
    <property type="evidence" value="ECO:0007669"/>
    <property type="project" value="UniProtKB-KW"/>
</dbReference>
<dbReference type="EMBL" id="VDMD01000009">
    <property type="protein sequence ID" value="TRM63533.1"/>
    <property type="molecule type" value="Genomic_DNA"/>
</dbReference>
<evidence type="ECO:0000313" key="6">
    <source>
        <dbReference type="EMBL" id="TRM63533.1"/>
    </source>
</evidence>
<accession>A0A550CFF7</accession>
<comment type="caution">
    <text evidence="6">The sequence shown here is derived from an EMBL/GenBank/DDBJ whole genome shotgun (WGS) entry which is preliminary data.</text>
</comment>
<dbReference type="SUPFAM" id="SSF144232">
    <property type="entry name" value="HIT/MYND zinc finger-like"/>
    <property type="match status" value="1"/>
</dbReference>
<dbReference type="AlphaFoldDB" id="A0A550CFF7"/>
<dbReference type="InterPro" id="IPR002893">
    <property type="entry name" value="Znf_MYND"/>
</dbReference>
<organism evidence="6 7">
    <name type="scientific">Schizophyllum amplum</name>
    <dbReference type="NCBI Taxonomy" id="97359"/>
    <lineage>
        <taxon>Eukaryota</taxon>
        <taxon>Fungi</taxon>
        <taxon>Dikarya</taxon>
        <taxon>Basidiomycota</taxon>
        <taxon>Agaricomycotina</taxon>
        <taxon>Agaricomycetes</taxon>
        <taxon>Agaricomycetidae</taxon>
        <taxon>Agaricales</taxon>
        <taxon>Schizophyllaceae</taxon>
        <taxon>Schizophyllum</taxon>
    </lineage>
</organism>
<reference evidence="6 7" key="1">
    <citation type="journal article" date="2019" name="New Phytol.">
        <title>Comparative genomics reveals unique wood-decay strategies and fruiting body development in the Schizophyllaceae.</title>
        <authorList>
            <person name="Almasi E."/>
            <person name="Sahu N."/>
            <person name="Krizsan K."/>
            <person name="Balint B."/>
            <person name="Kovacs G.M."/>
            <person name="Kiss B."/>
            <person name="Cseklye J."/>
            <person name="Drula E."/>
            <person name="Henrissat B."/>
            <person name="Nagy I."/>
            <person name="Chovatia M."/>
            <person name="Adam C."/>
            <person name="LaButti K."/>
            <person name="Lipzen A."/>
            <person name="Riley R."/>
            <person name="Grigoriev I.V."/>
            <person name="Nagy L.G."/>
        </authorList>
    </citation>
    <scope>NUCLEOTIDE SEQUENCE [LARGE SCALE GENOMIC DNA]</scope>
    <source>
        <strain evidence="6 7">NL-1724</strain>
    </source>
</reference>
<proteinExistence type="predicted"/>
<keyword evidence="7" id="KW-1185">Reference proteome</keyword>
<protein>
    <recommendedName>
        <fullName evidence="5">MYND-type domain-containing protein</fullName>
    </recommendedName>
</protein>
<dbReference type="Proteomes" id="UP000320762">
    <property type="component" value="Unassembled WGS sequence"/>
</dbReference>
<dbReference type="OrthoDB" id="4851849at2759"/>
<keyword evidence="1" id="KW-0479">Metal-binding</keyword>
<sequence>MSSSDTPEYRCCAICAYPAPSRCSGCGKAFYCSKEHQTMAWAKHKRLCKIFQRENCGEPVPPADAYCGLCGKESGPFRKTQCCNRTICDDYGNYTPFTFGNNSCSRNHDRYTRCCYHFNEGHPGKDPLACAKCSSQHDAEHIAWYMANNYNFQEDILRANPPSFEPKCCTSCGKQVKQNAEAVSFGGDGLQCGPCTHGMVGGPGGVMPENTYTMDHGF</sequence>
<dbReference type="Gene3D" id="6.10.140.2220">
    <property type="match status" value="1"/>
</dbReference>
<keyword evidence="2 4" id="KW-0863">Zinc-finger</keyword>
<feature type="domain" description="MYND-type" evidence="5">
    <location>
        <begin position="12"/>
        <end position="48"/>
    </location>
</feature>
<keyword evidence="3" id="KW-0862">Zinc</keyword>
<evidence type="ECO:0000256" key="3">
    <source>
        <dbReference type="ARBA" id="ARBA00022833"/>
    </source>
</evidence>
<evidence type="ECO:0000256" key="1">
    <source>
        <dbReference type="ARBA" id="ARBA00022723"/>
    </source>
</evidence>
<dbReference type="PROSITE" id="PS50865">
    <property type="entry name" value="ZF_MYND_2"/>
    <property type="match status" value="1"/>
</dbReference>
<name>A0A550CFF7_9AGAR</name>
<evidence type="ECO:0000256" key="2">
    <source>
        <dbReference type="ARBA" id="ARBA00022771"/>
    </source>
</evidence>
<dbReference type="Pfam" id="PF01753">
    <property type="entry name" value="zf-MYND"/>
    <property type="match status" value="1"/>
</dbReference>
<gene>
    <name evidence="6" type="ORF">BD626DRAFT_494599</name>
</gene>